<name>A0A6J4LCI8_9ACTN</name>
<accession>A0A6J4LCI8</accession>
<evidence type="ECO:0000256" key="1">
    <source>
        <dbReference type="SAM" id="MobiDB-lite"/>
    </source>
</evidence>
<reference evidence="2" key="1">
    <citation type="submission" date="2020-02" db="EMBL/GenBank/DDBJ databases">
        <authorList>
            <person name="Meier V. D."/>
        </authorList>
    </citation>
    <scope>NUCLEOTIDE SEQUENCE</scope>
    <source>
        <strain evidence="2">AVDCRST_MAG34</strain>
    </source>
</reference>
<proteinExistence type="predicted"/>
<dbReference type="AlphaFoldDB" id="A0A6J4LCI8"/>
<organism evidence="2">
    <name type="scientific">uncultured Nocardioidaceae bacterium</name>
    <dbReference type="NCBI Taxonomy" id="253824"/>
    <lineage>
        <taxon>Bacteria</taxon>
        <taxon>Bacillati</taxon>
        <taxon>Actinomycetota</taxon>
        <taxon>Actinomycetes</taxon>
        <taxon>Propionibacteriales</taxon>
        <taxon>Nocardioidaceae</taxon>
        <taxon>environmental samples</taxon>
    </lineage>
</organism>
<evidence type="ECO:0000313" key="2">
    <source>
        <dbReference type="EMBL" id="CAA9328544.1"/>
    </source>
</evidence>
<feature type="region of interest" description="Disordered" evidence="1">
    <location>
        <begin position="1"/>
        <end position="69"/>
    </location>
</feature>
<feature type="compositionally biased region" description="Basic and acidic residues" evidence="1">
    <location>
        <begin position="28"/>
        <end position="38"/>
    </location>
</feature>
<feature type="compositionally biased region" description="Basic residues" evidence="1">
    <location>
        <begin position="58"/>
        <end position="69"/>
    </location>
</feature>
<feature type="non-terminal residue" evidence="2">
    <location>
        <position position="69"/>
    </location>
</feature>
<dbReference type="EMBL" id="CADCUI010000005">
    <property type="protein sequence ID" value="CAA9328544.1"/>
    <property type="molecule type" value="Genomic_DNA"/>
</dbReference>
<protein>
    <submittedName>
        <fullName evidence="2">Uncharacterized protein</fullName>
    </submittedName>
</protein>
<feature type="compositionally biased region" description="Basic residues" evidence="1">
    <location>
        <begin position="18"/>
        <end position="27"/>
    </location>
</feature>
<feature type="non-terminal residue" evidence="2">
    <location>
        <position position="1"/>
    </location>
</feature>
<gene>
    <name evidence="2" type="ORF">AVDCRST_MAG34-117</name>
</gene>
<sequence>GPGTGHLSHRGRADPGQRRHQRRPQPHRPRDARLDPPRGRRARHRTRPPDEPAAVAHQARRGAPRRPVL</sequence>